<comment type="caution">
    <text evidence="2">The sequence shown here is derived from an EMBL/GenBank/DDBJ whole genome shotgun (WGS) entry which is preliminary data.</text>
</comment>
<proteinExistence type="predicted"/>
<evidence type="ECO:0000256" key="1">
    <source>
        <dbReference type="SAM" id="MobiDB-lite"/>
    </source>
</evidence>
<sequence>MVRSEKVVSHLFSIASPVAELGRSEMPRTDFENSPPPISGGVGGTVDNEPTLRSAGTFLTEGLRPGITLL</sequence>
<gene>
    <name evidence="2" type="ORF">PoB_004086400</name>
</gene>
<evidence type="ECO:0000313" key="3">
    <source>
        <dbReference type="Proteomes" id="UP000735302"/>
    </source>
</evidence>
<accession>A0AAV4B2T4</accession>
<keyword evidence="3" id="KW-1185">Reference proteome</keyword>
<organism evidence="2 3">
    <name type="scientific">Plakobranchus ocellatus</name>
    <dbReference type="NCBI Taxonomy" id="259542"/>
    <lineage>
        <taxon>Eukaryota</taxon>
        <taxon>Metazoa</taxon>
        <taxon>Spiralia</taxon>
        <taxon>Lophotrochozoa</taxon>
        <taxon>Mollusca</taxon>
        <taxon>Gastropoda</taxon>
        <taxon>Heterobranchia</taxon>
        <taxon>Euthyneura</taxon>
        <taxon>Panpulmonata</taxon>
        <taxon>Sacoglossa</taxon>
        <taxon>Placobranchoidea</taxon>
        <taxon>Plakobranchidae</taxon>
        <taxon>Plakobranchus</taxon>
    </lineage>
</organism>
<dbReference type="Proteomes" id="UP000735302">
    <property type="component" value="Unassembled WGS sequence"/>
</dbReference>
<dbReference type="AlphaFoldDB" id="A0AAV4B2T4"/>
<evidence type="ECO:0000313" key="2">
    <source>
        <dbReference type="EMBL" id="GFO14359.1"/>
    </source>
</evidence>
<name>A0AAV4B2T4_9GAST</name>
<protein>
    <submittedName>
        <fullName evidence="2">Uncharacterized protein</fullName>
    </submittedName>
</protein>
<feature type="region of interest" description="Disordered" evidence="1">
    <location>
        <begin position="23"/>
        <end position="51"/>
    </location>
</feature>
<reference evidence="2 3" key="1">
    <citation type="journal article" date="2021" name="Elife">
        <title>Chloroplast acquisition without the gene transfer in kleptoplastic sea slugs, Plakobranchus ocellatus.</title>
        <authorList>
            <person name="Maeda T."/>
            <person name="Takahashi S."/>
            <person name="Yoshida T."/>
            <person name="Shimamura S."/>
            <person name="Takaki Y."/>
            <person name="Nagai Y."/>
            <person name="Toyoda A."/>
            <person name="Suzuki Y."/>
            <person name="Arimoto A."/>
            <person name="Ishii H."/>
            <person name="Satoh N."/>
            <person name="Nishiyama T."/>
            <person name="Hasebe M."/>
            <person name="Maruyama T."/>
            <person name="Minagawa J."/>
            <person name="Obokata J."/>
            <person name="Shigenobu S."/>
        </authorList>
    </citation>
    <scope>NUCLEOTIDE SEQUENCE [LARGE SCALE GENOMIC DNA]</scope>
</reference>
<dbReference type="EMBL" id="BLXT01004553">
    <property type="protein sequence ID" value="GFO14359.1"/>
    <property type="molecule type" value="Genomic_DNA"/>
</dbReference>